<organism evidence="2 3">
    <name type="scientific">Fibrobacter intestinalis</name>
    <dbReference type="NCBI Taxonomy" id="28122"/>
    <lineage>
        <taxon>Bacteria</taxon>
        <taxon>Pseudomonadati</taxon>
        <taxon>Fibrobacterota</taxon>
        <taxon>Fibrobacteria</taxon>
        <taxon>Fibrobacterales</taxon>
        <taxon>Fibrobacteraceae</taxon>
        <taxon>Fibrobacter</taxon>
    </lineage>
</organism>
<evidence type="ECO:0000313" key="2">
    <source>
        <dbReference type="EMBL" id="SHK14264.1"/>
    </source>
</evidence>
<gene>
    <name evidence="2" type="ORF">SAMN05720469_101220</name>
</gene>
<dbReference type="AlphaFoldDB" id="A0A1M6Q238"/>
<dbReference type="RefSeq" id="WP_073301903.1">
    <property type="nucleotide sequence ID" value="NZ_JAQYFD010000012.1"/>
</dbReference>
<dbReference type="Proteomes" id="UP000184275">
    <property type="component" value="Unassembled WGS sequence"/>
</dbReference>
<accession>A0A1M6Q238</accession>
<sequence length="226" mass="25421">MKKAICLKKLFLAVFFLCASVFADSTTVKNLYPKQHRGFYSSQNFGVSFIDFEKHSDDDYAKFSGVSPNLMEFRFGIGIGNVIAFYTQFNLAVYIGSLDWGDIDCDDEYKNCLVEDEESEDNVAFARSYIAFGTSIYPFRDTSSALNGFFVGTSFGYGISSPIKDIEAQSVEIQFTVEIGKDWWVSDQLSLGVGIAYFRAFPQFEALSDLTNAVQGFHLLFRMTRG</sequence>
<feature type="chain" id="PRO_5012274436" description="Outer membrane protein beta-barrel domain-containing protein" evidence="1">
    <location>
        <begin position="24"/>
        <end position="226"/>
    </location>
</feature>
<name>A0A1M6Q238_9BACT</name>
<evidence type="ECO:0008006" key="4">
    <source>
        <dbReference type="Google" id="ProtNLM"/>
    </source>
</evidence>
<feature type="signal peptide" evidence="1">
    <location>
        <begin position="1"/>
        <end position="23"/>
    </location>
</feature>
<evidence type="ECO:0000313" key="3">
    <source>
        <dbReference type="Proteomes" id="UP000184275"/>
    </source>
</evidence>
<evidence type="ECO:0000256" key="1">
    <source>
        <dbReference type="SAM" id="SignalP"/>
    </source>
</evidence>
<reference evidence="3" key="1">
    <citation type="submission" date="2016-11" db="EMBL/GenBank/DDBJ databases">
        <authorList>
            <person name="Varghese N."/>
            <person name="Submissions S."/>
        </authorList>
    </citation>
    <scope>NUCLEOTIDE SEQUENCE [LARGE SCALE GENOMIC DNA]</scope>
    <source>
        <strain evidence="3">UWOS</strain>
    </source>
</reference>
<keyword evidence="1" id="KW-0732">Signal</keyword>
<dbReference type="EMBL" id="FRAW01000001">
    <property type="protein sequence ID" value="SHK14264.1"/>
    <property type="molecule type" value="Genomic_DNA"/>
</dbReference>
<proteinExistence type="predicted"/>
<keyword evidence="3" id="KW-1185">Reference proteome</keyword>
<protein>
    <recommendedName>
        <fullName evidence="4">Outer membrane protein beta-barrel domain-containing protein</fullName>
    </recommendedName>
</protein>